<evidence type="ECO:0000256" key="1">
    <source>
        <dbReference type="RuleBase" id="RU004273"/>
    </source>
</evidence>
<protein>
    <recommendedName>
        <fullName evidence="1">Serine/threonine-protein phosphatase</fullName>
        <ecNumber evidence="1">3.1.3.16</ecNumber>
    </recommendedName>
</protein>
<dbReference type="InterPro" id="IPR006186">
    <property type="entry name" value="Ser/Thr-sp_prot-phosphatase"/>
</dbReference>
<dbReference type="Pfam" id="PF00149">
    <property type="entry name" value="Metallophos"/>
    <property type="match status" value="1"/>
</dbReference>
<dbReference type="InterPro" id="IPR029052">
    <property type="entry name" value="Metallo-depent_PP-like"/>
</dbReference>
<evidence type="ECO:0000313" key="3">
    <source>
        <dbReference type="EMBL" id="CAF1447046.1"/>
    </source>
</evidence>
<dbReference type="GO" id="GO:0097720">
    <property type="term" value="P:calcineurin-mediated signaling"/>
    <property type="evidence" value="ECO:0007669"/>
    <property type="project" value="InterPro"/>
</dbReference>
<feature type="domain" description="Serine/threonine specific protein phosphatases" evidence="2">
    <location>
        <begin position="125"/>
        <end position="130"/>
    </location>
</feature>
<sequence>MDNPPPDRQIHDIPYPRATLLTEQELFDSSSGLPSISRLTKHLQQEGHLDERCALRLVEMARAVFEREPNILTVKRPVTIVADIHGQFYDLLTILAAGGDPTKTRYLFLGDYVDRDQISSNINLLRGNHETRQITKAFQFKLECEKKYELKTLYNACVHGGISPDIHTLADIENQHLSVVHAG</sequence>
<dbReference type="InterPro" id="IPR043360">
    <property type="entry name" value="PP2B"/>
</dbReference>
<dbReference type="Gene3D" id="3.60.21.10">
    <property type="match status" value="1"/>
</dbReference>
<dbReference type="AlphaFoldDB" id="A0A815PC53"/>
<dbReference type="PANTHER" id="PTHR45673">
    <property type="entry name" value="SERINE/THREONINE-PROTEIN PHOSPHATASE 2B CATALYTIC SUBUNIT 1-RELATED"/>
    <property type="match status" value="1"/>
</dbReference>
<evidence type="ECO:0000313" key="4">
    <source>
        <dbReference type="Proteomes" id="UP000663852"/>
    </source>
</evidence>
<gene>
    <name evidence="3" type="ORF">EDS130_LOCUS39276</name>
</gene>
<dbReference type="InterPro" id="IPR004843">
    <property type="entry name" value="Calcineurin-like_PHP"/>
</dbReference>
<dbReference type="GO" id="GO:0033192">
    <property type="term" value="F:calmodulin-dependent protein phosphatase activity"/>
    <property type="evidence" value="ECO:0007669"/>
    <property type="project" value="InterPro"/>
</dbReference>
<accession>A0A815PC53</accession>
<organism evidence="3 4">
    <name type="scientific">Adineta ricciae</name>
    <name type="common">Rotifer</name>
    <dbReference type="NCBI Taxonomy" id="249248"/>
    <lineage>
        <taxon>Eukaryota</taxon>
        <taxon>Metazoa</taxon>
        <taxon>Spiralia</taxon>
        <taxon>Gnathifera</taxon>
        <taxon>Rotifera</taxon>
        <taxon>Eurotatoria</taxon>
        <taxon>Bdelloidea</taxon>
        <taxon>Adinetida</taxon>
        <taxon>Adinetidae</taxon>
        <taxon>Adineta</taxon>
    </lineage>
</organism>
<comment type="similarity">
    <text evidence="1">Belongs to the PPP phosphatase family.</text>
</comment>
<reference evidence="3" key="1">
    <citation type="submission" date="2021-02" db="EMBL/GenBank/DDBJ databases">
        <authorList>
            <person name="Nowell W R."/>
        </authorList>
    </citation>
    <scope>NUCLEOTIDE SEQUENCE</scope>
</reference>
<name>A0A815PC53_ADIRI</name>
<dbReference type="EMBL" id="CAJNOJ010000434">
    <property type="protein sequence ID" value="CAF1447046.1"/>
    <property type="molecule type" value="Genomic_DNA"/>
</dbReference>
<proteinExistence type="inferred from homology"/>
<comment type="caution">
    <text evidence="3">The sequence shown here is derived from an EMBL/GenBank/DDBJ whole genome shotgun (WGS) entry which is preliminary data.</text>
</comment>
<comment type="catalytic activity">
    <reaction evidence="1">
        <text>O-phospho-L-threonyl-[protein] + H2O = L-threonyl-[protein] + phosphate</text>
        <dbReference type="Rhea" id="RHEA:47004"/>
        <dbReference type="Rhea" id="RHEA-COMP:11060"/>
        <dbReference type="Rhea" id="RHEA-COMP:11605"/>
        <dbReference type="ChEBI" id="CHEBI:15377"/>
        <dbReference type="ChEBI" id="CHEBI:30013"/>
        <dbReference type="ChEBI" id="CHEBI:43474"/>
        <dbReference type="ChEBI" id="CHEBI:61977"/>
        <dbReference type="EC" id="3.1.3.16"/>
    </reaction>
</comment>
<dbReference type="OrthoDB" id="5593063at2759"/>
<dbReference type="SMART" id="SM00156">
    <property type="entry name" value="PP2Ac"/>
    <property type="match status" value="1"/>
</dbReference>
<dbReference type="SUPFAM" id="SSF56300">
    <property type="entry name" value="Metallo-dependent phosphatases"/>
    <property type="match status" value="1"/>
</dbReference>
<evidence type="ECO:0000259" key="2">
    <source>
        <dbReference type="PROSITE" id="PS00125"/>
    </source>
</evidence>
<dbReference type="EC" id="3.1.3.16" evidence="1"/>
<dbReference type="PRINTS" id="PR00114">
    <property type="entry name" value="STPHPHTASE"/>
</dbReference>
<dbReference type="Proteomes" id="UP000663852">
    <property type="component" value="Unassembled WGS sequence"/>
</dbReference>
<dbReference type="PROSITE" id="PS00125">
    <property type="entry name" value="SER_THR_PHOSPHATASE"/>
    <property type="match status" value="1"/>
</dbReference>
<keyword evidence="1" id="KW-0378">Hydrolase</keyword>